<comment type="caution">
    <text evidence="1">The sequence shown here is derived from an EMBL/GenBank/DDBJ whole genome shotgun (WGS) entry which is preliminary data.</text>
</comment>
<dbReference type="AlphaFoldDB" id="A0A9Q0FNU6"/>
<sequence>MKLLIDNQRKKVLFAEAGKDCSFSDTSALLGTNNSDEGKNLNNDGTTEGGYVKLGAVTYMVMDDLTIAPMSSMTAGVSVLSSDQQGLELLKVALLSKAALTELLIDKNNKKVLFAEAGKEFVDFLIALLSLPIGTAVRLLKNKTMVGSISNVYDSLENMGETYIQSRENKDAALRPRVPTLVFESGSLLPPGIEALPPPSSDNNHKLYVCSSSYNHAYVTDKPNRACPCCNWIMSREAVRLDGLSSKKSADNNSTTTTTLGGDSKGGYVKGVITYMVMDDLSIAPMSMISGIAHLNKFGVKDFGALEEKVVQLGISEGLELLKASIGSKTALTDVFLTEKVTGHSSTGKRTN</sequence>
<organism evidence="1 2">
    <name type="scientific">Turnera subulata</name>
    <dbReference type="NCBI Taxonomy" id="218843"/>
    <lineage>
        <taxon>Eukaryota</taxon>
        <taxon>Viridiplantae</taxon>
        <taxon>Streptophyta</taxon>
        <taxon>Embryophyta</taxon>
        <taxon>Tracheophyta</taxon>
        <taxon>Spermatophyta</taxon>
        <taxon>Magnoliopsida</taxon>
        <taxon>eudicotyledons</taxon>
        <taxon>Gunneridae</taxon>
        <taxon>Pentapetalae</taxon>
        <taxon>rosids</taxon>
        <taxon>fabids</taxon>
        <taxon>Malpighiales</taxon>
        <taxon>Passifloraceae</taxon>
        <taxon>Turnera</taxon>
    </lineage>
</organism>
<dbReference type="PANTHER" id="PTHR33103:SF19">
    <property type="entry name" value="OS09G0544700 PROTEIN"/>
    <property type="match status" value="1"/>
</dbReference>
<dbReference type="InterPro" id="IPR007750">
    <property type="entry name" value="DUF674"/>
</dbReference>
<proteinExistence type="predicted"/>
<protein>
    <recommendedName>
        <fullName evidence="3">DUF674 domain-containing protein</fullName>
    </recommendedName>
</protein>
<dbReference type="Proteomes" id="UP001141552">
    <property type="component" value="Unassembled WGS sequence"/>
</dbReference>
<name>A0A9Q0FNU6_9ROSI</name>
<evidence type="ECO:0008006" key="3">
    <source>
        <dbReference type="Google" id="ProtNLM"/>
    </source>
</evidence>
<dbReference type="EMBL" id="JAKUCV010004602">
    <property type="protein sequence ID" value="KAJ4834851.1"/>
    <property type="molecule type" value="Genomic_DNA"/>
</dbReference>
<gene>
    <name evidence="1" type="ORF">Tsubulata_038744</name>
</gene>
<keyword evidence="2" id="KW-1185">Reference proteome</keyword>
<dbReference type="PANTHER" id="PTHR33103">
    <property type="entry name" value="OS01G0153900 PROTEIN"/>
    <property type="match status" value="1"/>
</dbReference>
<dbReference type="Pfam" id="PF05056">
    <property type="entry name" value="DUF674"/>
    <property type="match status" value="1"/>
</dbReference>
<reference evidence="1" key="2">
    <citation type="journal article" date="2023" name="Plants (Basel)">
        <title>Annotation of the Turnera subulata (Passifloraceae) Draft Genome Reveals the S-Locus Evolved after the Divergence of Turneroideae from Passifloroideae in a Stepwise Manner.</title>
        <authorList>
            <person name="Henning P.M."/>
            <person name="Roalson E.H."/>
            <person name="Mir W."/>
            <person name="McCubbin A.G."/>
            <person name="Shore J.S."/>
        </authorList>
    </citation>
    <scope>NUCLEOTIDE SEQUENCE</scope>
    <source>
        <strain evidence="1">F60SS</strain>
    </source>
</reference>
<evidence type="ECO:0000313" key="1">
    <source>
        <dbReference type="EMBL" id="KAJ4834851.1"/>
    </source>
</evidence>
<dbReference type="OrthoDB" id="2014278at2759"/>
<evidence type="ECO:0000313" key="2">
    <source>
        <dbReference type="Proteomes" id="UP001141552"/>
    </source>
</evidence>
<accession>A0A9Q0FNU6</accession>
<reference evidence="1" key="1">
    <citation type="submission" date="2022-02" db="EMBL/GenBank/DDBJ databases">
        <authorList>
            <person name="Henning P.M."/>
            <person name="McCubbin A.G."/>
            <person name="Shore J.S."/>
        </authorList>
    </citation>
    <scope>NUCLEOTIDE SEQUENCE</scope>
    <source>
        <strain evidence="1">F60SS</strain>
        <tissue evidence="1">Leaves</tissue>
    </source>
</reference>